<dbReference type="GO" id="GO:0006508">
    <property type="term" value="P:proteolysis"/>
    <property type="evidence" value="ECO:0007669"/>
    <property type="project" value="UniProtKB-KW"/>
</dbReference>
<dbReference type="PANTHER" id="PTHR11802">
    <property type="entry name" value="SERINE PROTEASE FAMILY S10 SERINE CARBOXYPEPTIDASE"/>
    <property type="match status" value="1"/>
</dbReference>
<dbReference type="InterPro" id="IPR029058">
    <property type="entry name" value="AB_hydrolase_fold"/>
</dbReference>
<keyword evidence="5" id="KW-0325">Glycoprotein</keyword>
<dbReference type="EC" id="3.4.16.-" evidence="6"/>
<dbReference type="Pfam" id="PF00450">
    <property type="entry name" value="Peptidase_S10"/>
    <property type="match status" value="1"/>
</dbReference>
<keyword evidence="7" id="KW-0812">Transmembrane</keyword>
<dbReference type="PROSITE" id="PS00131">
    <property type="entry name" value="CARBOXYPEPT_SER_SER"/>
    <property type="match status" value="1"/>
</dbReference>
<proteinExistence type="inferred from homology"/>
<keyword evidence="2 6" id="KW-0121">Carboxypeptidase</keyword>
<evidence type="ECO:0000256" key="2">
    <source>
        <dbReference type="ARBA" id="ARBA00022645"/>
    </source>
</evidence>
<comment type="similarity">
    <text evidence="1 6">Belongs to the peptidase S10 family.</text>
</comment>
<evidence type="ECO:0000313" key="9">
    <source>
        <dbReference type="Proteomes" id="UP001195769"/>
    </source>
</evidence>
<keyword evidence="7" id="KW-0472">Membrane</keyword>
<keyword evidence="7" id="KW-1133">Transmembrane helix</keyword>
<reference evidence="8" key="1">
    <citation type="journal article" date="2020" name="New Phytol.">
        <title>Comparative genomics reveals dynamic genome evolution in host specialist ectomycorrhizal fungi.</title>
        <authorList>
            <person name="Lofgren L.A."/>
            <person name="Nguyen N.H."/>
            <person name="Vilgalys R."/>
            <person name="Ruytinx J."/>
            <person name="Liao H.L."/>
            <person name="Branco S."/>
            <person name="Kuo A."/>
            <person name="LaButti K."/>
            <person name="Lipzen A."/>
            <person name="Andreopoulos W."/>
            <person name="Pangilinan J."/>
            <person name="Riley R."/>
            <person name="Hundley H."/>
            <person name="Na H."/>
            <person name="Barry K."/>
            <person name="Grigoriev I.V."/>
            <person name="Stajich J.E."/>
            <person name="Kennedy P.G."/>
        </authorList>
    </citation>
    <scope>NUCLEOTIDE SEQUENCE</scope>
    <source>
        <strain evidence="8">FC203</strain>
    </source>
</reference>
<dbReference type="RefSeq" id="XP_041223152.1">
    <property type="nucleotide sequence ID" value="XM_041372131.1"/>
</dbReference>
<evidence type="ECO:0000256" key="5">
    <source>
        <dbReference type="ARBA" id="ARBA00023180"/>
    </source>
</evidence>
<dbReference type="Gene3D" id="3.40.50.1820">
    <property type="entry name" value="alpha/beta hydrolase"/>
    <property type="match status" value="1"/>
</dbReference>
<protein>
    <recommendedName>
        <fullName evidence="6">Carboxypeptidase</fullName>
        <ecNumber evidence="6">3.4.16.-</ecNumber>
    </recommendedName>
</protein>
<sequence length="579" mass="64831">MPSLIQPNRLVELGSEILPLERTHSLLWQPAVVYLNARCRNTHFKYDSLFPPHKILAYSTVMRLLAVFATLLAVAAVSGRLMTMQEMNEGRLEAAKRWQTGGSQNGKSGGVQNFTFTNPKASGDCNATSKYLIRMIHLRPEFYVDGKSLPLVDFDVGPSWAGLLPISNSPNETRQLFFWFFPPGPQGSLDDLIFWTNGGPGCSSLAGLLQENGPFSWSWGQAKPTVNQHSWTNLSSVLWVEQPVGTGFSQGIPDAQNEDDVAAQVVGFMQQFLEVFSELKGKKLYLSGESYAGRYVPYIANYIYENPTLLDLSLQGIWINDPLFSWFVVQQQIPAMDFVKKHASLFSFNQTYMHHLDKMAATCNYTGYMDKYVTYPPKGLLPLPGDSIDFAQGCDIWTDVYDNALMINPSFNIYRIWDTYPLPWDVLGFIDTQSPIYFNLTDVKEAIHAPVDTEWIECTSTNVFPNDDSSLPPALTVLSSVIQKSQRTVIVHGLADFIMMADGTRIAIQNMTWNGLQGFQMPIADDSFIVDGVGAYGSMHSERGLTYYEVSLGGHMLPEFAPVASFQIMQYLMGFRDTP</sequence>
<organism evidence="8 9">
    <name type="scientific">Suillus fuscotomentosus</name>
    <dbReference type="NCBI Taxonomy" id="1912939"/>
    <lineage>
        <taxon>Eukaryota</taxon>
        <taxon>Fungi</taxon>
        <taxon>Dikarya</taxon>
        <taxon>Basidiomycota</taxon>
        <taxon>Agaricomycotina</taxon>
        <taxon>Agaricomycetes</taxon>
        <taxon>Agaricomycetidae</taxon>
        <taxon>Boletales</taxon>
        <taxon>Suillineae</taxon>
        <taxon>Suillaceae</taxon>
        <taxon>Suillus</taxon>
    </lineage>
</organism>
<feature type="transmembrane region" description="Helical" evidence="7">
    <location>
        <begin position="55"/>
        <end position="77"/>
    </location>
</feature>
<keyword evidence="9" id="KW-1185">Reference proteome</keyword>
<gene>
    <name evidence="8" type="ORF">F5891DRAFT_522985</name>
</gene>
<accession>A0AAD4E0R1</accession>
<dbReference type="Proteomes" id="UP001195769">
    <property type="component" value="Unassembled WGS sequence"/>
</dbReference>
<evidence type="ECO:0000256" key="4">
    <source>
        <dbReference type="ARBA" id="ARBA00022801"/>
    </source>
</evidence>
<keyword evidence="4 6" id="KW-0378">Hydrolase</keyword>
<evidence type="ECO:0000256" key="6">
    <source>
        <dbReference type="RuleBase" id="RU361156"/>
    </source>
</evidence>
<dbReference type="AlphaFoldDB" id="A0AAD4E0R1"/>
<evidence type="ECO:0000313" key="8">
    <source>
        <dbReference type="EMBL" id="KAG1897576.1"/>
    </source>
</evidence>
<dbReference type="InterPro" id="IPR018202">
    <property type="entry name" value="Ser_caboxypep_ser_AS"/>
</dbReference>
<keyword evidence="3 6" id="KW-0645">Protease</keyword>
<dbReference type="GO" id="GO:0004185">
    <property type="term" value="F:serine-type carboxypeptidase activity"/>
    <property type="evidence" value="ECO:0007669"/>
    <property type="project" value="UniProtKB-UniRule"/>
</dbReference>
<comment type="caution">
    <text evidence="8">The sequence shown here is derived from an EMBL/GenBank/DDBJ whole genome shotgun (WGS) entry which is preliminary data.</text>
</comment>
<dbReference type="PANTHER" id="PTHR11802:SF479">
    <property type="entry name" value="CARBOXYPEPTIDASE"/>
    <property type="match status" value="1"/>
</dbReference>
<evidence type="ECO:0000256" key="3">
    <source>
        <dbReference type="ARBA" id="ARBA00022670"/>
    </source>
</evidence>
<dbReference type="GeneID" id="64666429"/>
<dbReference type="SUPFAM" id="SSF53474">
    <property type="entry name" value="alpha/beta-Hydrolases"/>
    <property type="match status" value="1"/>
</dbReference>
<name>A0AAD4E0R1_9AGAM</name>
<dbReference type="PRINTS" id="PR00724">
    <property type="entry name" value="CRBOXYPTASEC"/>
</dbReference>
<dbReference type="InterPro" id="IPR001563">
    <property type="entry name" value="Peptidase_S10"/>
</dbReference>
<dbReference type="EMBL" id="JABBWK010000045">
    <property type="protein sequence ID" value="KAG1897576.1"/>
    <property type="molecule type" value="Genomic_DNA"/>
</dbReference>
<evidence type="ECO:0000256" key="1">
    <source>
        <dbReference type="ARBA" id="ARBA00009431"/>
    </source>
</evidence>
<evidence type="ECO:0000256" key="7">
    <source>
        <dbReference type="SAM" id="Phobius"/>
    </source>
</evidence>